<keyword evidence="2" id="KW-0963">Cytoplasm</keyword>
<sequence>MAKDQTITPNELTGGFCNLGPEAPPMEEFVKAKALLQSMHSGGRAHHDSIDTDGKQSSLYEHLVSLVKYILEYQPTHSLDHFESLSLLVKRERGAGTGGSEMAAGLKEESMEAKALTVQPCTDEVTNAMAERTLLKHPDHVWDQPPIVGGPPLRPFEGNFEDDEEAAALPNLSNHALLIEQAGIGVGREELMRVWLALRQLHKKLPSVTALRFWGKIFGIKANYYIAEAEFEPESEPDDGVPGPWDKWRLPKPPKNKGDQDPTDFQVDLLDDEEIAKLPLEKRVLIKLPKNKWKPPTPYPWEPRGRGMNRWDYYICTELGDDKWMRLPMVKPAHIEMARQSVYIFTGDPNTPIGHLPGGLGLFPGLEAHYLRAQIARISSACTVSPAGVYEVDEEDEVEEGEKPESLLLAEEYEPLEFTELLDLANWVHHRPYLYGIGRINWMSTKKAAKAYKALMAEEEGEEAEPEDEEEMAEEGEEEEEEEPEEGPDLLTPVEEDQPMRPIGNIGLSRIGSPGEFLAPAWRVRPSTVLLPANCAVAVLSNVRWPGAYAMALGEKSPTTQSLCPRTFVNIYIGWGTKVLGASFMPIRSANPAKEFDEEATPLQEAVDPTPLQEEELRLMKEAKRLAAEAKAEEGEEEEEGDED</sequence>
<dbReference type="WBParaSite" id="SSLN_0000478701-mRNA-1">
    <property type="protein sequence ID" value="SSLN_0000478701-mRNA-1"/>
    <property type="gene ID" value="SSLN_0000478701"/>
</dbReference>
<dbReference type="Pfam" id="PF04712">
    <property type="entry name" value="Radial_spoke"/>
    <property type="match status" value="1"/>
</dbReference>
<evidence type="ECO:0000313" key="9">
    <source>
        <dbReference type="WBParaSite" id="SSLN_0000478701-mRNA-1"/>
    </source>
</evidence>
<evidence type="ECO:0000256" key="4">
    <source>
        <dbReference type="ARBA" id="ARBA00023212"/>
    </source>
</evidence>
<feature type="region of interest" description="Disordered" evidence="6">
    <location>
        <begin position="455"/>
        <end position="505"/>
    </location>
</feature>
<evidence type="ECO:0000256" key="1">
    <source>
        <dbReference type="ARBA" id="ARBA00004430"/>
    </source>
</evidence>
<organism evidence="9">
    <name type="scientific">Schistocephalus solidus</name>
    <name type="common">Tapeworm</name>
    <dbReference type="NCBI Taxonomy" id="70667"/>
    <lineage>
        <taxon>Eukaryota</taxon>
        <taxon>Metazoa</taxon>
        <taxon>Spiralia</taxon>
        <taxon>Lophotrochozoa</taxon>
        <taxon>Platyhelminthes</taxon>
        <taxon>Cestoda</taxon>
        <taxon>Eucestoda</taxon>
        <taxon>Diphyllobothriidea</taxon>
        <taxon>Diphyllobothriidae</taxon>
        <taxon>Schistocephalus</taxon>
    </lineage>
</organism>
<keyword evidence="5" id="KW-0966">Cell projection</keyword>
<dbReference type="STRING" id="70667.A0A183SK84"/>
<dbReference type="PANTHER" id="PTHR13159">
    <property type="entry name" value="RADIAL SPOKEHEAD-RELATED"/>
    <property type="match status" value="1"/>
</dbReference>
<reference evidence="9" key="1">
    <citation type="submission" date="2016-06" db="UniProtKB">
        <authorList>
            <consortium name="WormBaseParasite"/>
        </authorList>
    </citation>
    <scope>IDENTIFICATION</scope>
</reference>
<feature type="compositionally biased region" description="Acidic residues" evidence="6">
    <location>
        <begin position="634"/>
        <end position="644"/>
    </location>
</feature>
<dbReference type="AlphaFoldDB" id="A0A183SK84"/>
<dbReference type="EMBL" id="UYSU01032939">
    <property type="protein sequence ID" value="VDL91017.1"/>
    <property type="molecule type" value="Genomic_DNA"/>
</dbReference>
<keyword evidence="4" id="KW-0206">Cytoskeleton</keyword>
<feature type="region of interest" description="Disordered" evidence="6">
    <location>
        <begin position="233"/>
        <end position="263"/>
    </location>
</feature>
<reference evidence="7 8" key="2">
    <citation type="submission" date="2018-11" db="EMBL/GenBank/DDBJ databases">
        <authorList>
            <consortium name="Pathogen Informatics"/>
        </authorList>
    </citation>
    <scope>NUCLEOTIDE SEQUENCE [LARGE SCALE GENOMIC DNA]</scope>
    <source>
        <strain evidence="7 8">NST_G2</strain>
    </source>
</reference>
<evidence type="ECO:0000256" key="3">
    <source>
        <dbReference type="ARBA" id="ARBA00023069"/>
    </source>
</evidence>
<evidence type="ECO:0000256" key="2">
    <source>
        <dbReference type="ARBA" id="ARBA00022490"/>
    </source>
</evidence>
<dbReference type="GO" id="GO:0001534">
    <property type="term" value="C:radial spoke"/>
    <property type="evidence" value="ECO:0007669"/>
    <property type="project" value="InterPro"/>
</dbReference>
<accession>A0A183SK84</accession>
<comment type="subcellular location">
    <subcellularLocation>
        <location evidence="1">Cytoplasm</location>
        <location evidence="1">Cytoskeleton</location>
        <location evidence="1">Cilium axoneme</location>
    </subcellularLocation>
</comment>
<dbReference type="PANTHER" id="PTHR13159:SF0">
    <property type="entry name" value="RADIAL SPOKE HEAD 6 HOMOLOG A"/>
    <property type="match status" value="1"/>
</dbReference>
<protein>
    <submittedName>
        <fullName evidence="9">Radial spoke head protein 6 homolog A</fullName>
    </submittedName>
</protein>
<evidence type="ECO:0000256" key="5">
    <source>
        <dbReference type="ARBA" id="ARBA00023273"/>
    </source>
</evidence>
<feature type="region of interest" description="Disordered" evidence="6">
    <location>
        <begin position="625"/>
        <end position="644"/>
    </location>
</feature>
<dbReference type="InterPro" id="IPR006802">
    <property type="entry name" value="Radial_spoke"/>
</dbReference>
<evidence type="ECO:0000313" key="8">
    <source>
        <dbReference type="Proteomes" id="UP000275846"/>
    </source>
</evidence>
<evidence type="ECO:0000313" key="7">
    <source>
        <dbReference type="EMBL" id="VDL91017.1"/>
    </source>
</evidence>
<dbReference type="GO" id="GO:0035082">
    <property type="term" value="P:axoneme assembly"/>
    <property type="evidence" value="ECO:0007669"/>
    <property type="project" value="TreeGrafter"/>
</dbReference>
<gene>
    <name evidence="7" type="ORF">SSLN_LOCUS4632</name>
</gene>
<keyword evidence="8" id="KW-1185">Reference proteome</keyword>
<dbReference type="Proteomes" id="UP000275846">
    <property type="component" value="Unassembled WGS sequence"/>
</dbReference>
<name>A0A183SK84_SCHSO</name>
<evidence type="ECO:0000256" key="6">
    <source>
        <dbReference type="SAM" id="MobiDB-lite"/>
    </source>
</evidence>
<dbReference type="OrthoDB" id="272202at2759"/>
<keyword evidence="3" id="KW-0969">Cilium</keyword>
<dbReference type="GO" id="GO:0060294">
    <property type="term" value="P:cilium movement involved in cell motility"/>
    <property type="evidence" value="ECO:0007669"/>
    <property type="project" value="InterPro"/>
</dbReference>
<proteinExistence type="predicted"/>
<feature type="compositionally biased region" description="Acidic residues" evidence="6">
    <location>
        <begin position="457"/>
        <end position="488"/>
    </location>
</feature>